<evidence type="ECO:0000313" key="2">
    <source>
        <dbReference type="Proteomes" id="UP001437256"/>
    </source>
</evidence>
<proteinExistence type="predicted"/>
<sequence>MDLFRSQKPDMSFWDATDKNWAALRVFRVGSPPNQVVVVDFMKARDEDWSVNTRTQDKDSWQHTEFINPVGENLAILRLFMLGRVNMNYLSANLHDAQSEQEQQHDQGTSDPADDLRHYMTLKISEVGNGSSQGISIRFEPGMMNSIPHSYALGYRSLTAFLANTADRWSVNMDSRDASVRYRRRHLKAGFRVFTTKSIAMQLKFGLSDGRLMSVS</sequence>
<keyword evidence="2" id="KW-1185">Reference proteome</keyword>
<protein>
    <submittedName>
        <fullName evidence="1">Uncharacterized protein</fullName>
    </submittedName>
</protein>
<gene>
    <name evidence="1" type="ORF">AAF712_007704</name>
</gene>
<reference evidence="1 2" key="1">
    <citation type="submission" date="2024-05" db="EMBL/GenBank/DDBJ databases">
        <title>A draft genome resource for the thread blight pathogen Marasmius tenuissimus strain MS-2.</title>
        <authorList>
            <person name="Yulfo-Soto G.E."/>
            <person name="Baruah I.K."/>
            <person name="Amoako-Attah I."/>
            <person name="Bukari Y."/>
            <person name="Meinhardt L.W."/>
            <person name="Bailey B.A."/>
            <person name="Cohen S.P."/>
        </authorList>
    </citation>
    <scope>NUCLEOTIDE SEQUENCE [LARGE SCALE GENOMIC DNA]</scope>
    <source>
        <strain evidence="1 2">MS-2</strain>
    </source>
</reference>
<comment type="caution">
    <text evidence="1">The sequence shown here is derived from an EMBL/GenBank/DDBJ whole genome shotgun (WGS) entry which is preliminary data.</text>
</comment>
<dbReference type="Proteomes" id="UP001437256">
    <property type="component" value="Unassembled WGS sequence"/>
</dbReference>
<accession>A0ABR2ZYH1</accession>
<organism evidence="1 2">
    <name type="scientific">Marasmius tenuissimus</name>
    <dbReference type="NCBI Taxonomy" id="585030"/>
    <lineage>
        <taxon>Eukaryota</taxon>
        <taxon>Fungi</taxon>
        <taxon>Dikarya</taxon>
        <taxon>Basidiomycota</taxon>
        <taxon>Agaricomycotina</taxon>
        <taxon>Agaricomycetes</taxon>
        <taxon>Agaricomycetidae</taxon>
        <taxon>Agaricales</taxon>
        <taxon>Marasmiineae</taxon>
        <taxon>Marasmiaceae</taxon>
        <taxon>Marasmius</taxon>
    </lineage>
</organism>
<dbReference type="EMBL" id="JBBXMP010000049">
    <property type="protein sequence ID" value="KAL0065352.1"/>
    <property type="molecule type" value="Genomic_DNA"/>
</dbReference>
<evidence type="ECO:0000313" key="1">
    <source>
        <dbReference type="EMBL" id="KAL0065352.1"/>
    </source>
</evidence>
<name>A0ABR2ZYH1_9AGAR</name>